<name>A0A6I9VT51_9HYME</name>
<evidence type="ECO:0000256" key="6">
    <source>
        <dbReference type="ARBA" id="ARBA00022989"/>
    </source>
</evidence>
<keyword evidence="9" id="KW-0807">Transducer</keyword>
<dbReference type="GO" id="GO:0007165">
    <property type="term" value="P:signal transduction"/>
    <property type="evidence" value="ECO:0007669"/>
    <property type="project" value="UniProtKB-KW"/>
</dbReference>
<evidence type="ECO:0000256" key="9">
    <source>
        <dbReference type="ARBA" id="ARBA00023224"/>
    </source>
</evidence>
<sequence>MNEDWREYITASSRMYPMIIYANLSRRYSNILMSINASAAVFYALGGLVRRSTKNEDDPRGTRFDLPVKMELPFEVNESPIFEITAIVQFLHELSLSSLVAMINSLVVTLILHVSGQIDIIRQGLTQVSSKSYQSSSFLPEIKVLILKHQRIISLSDNIEDLFSWIALMQFLSNTLVICCLGCMIIITIGSNQGAIILTKSILFYVAITLEAFVFCFAGEYLSAKSKSIADAVYESVWYNMTPSQCRTLLLVIVRSQKRLTITAGKVIDLSLEGFTSVMKASASYISVLHAMY</sequence>
<evidence type="ECO:0000313" key="11">
    <source>
        <dbReference type="Proteomes" id="UP000504615"/>
    </source>
</evidence>
<feature type="transmembrane region" description="Helical" evidence="10">
    <location>
        <begin position="202"/>
        <end position="222"/>
    </location>
</feature>
<dbReference type="Pfam" id="PF02949">
    <property type="entry name" value="7tm_6"/>
    <property type="match status" value="1"/>
</dbReference>
<accession>A0A6I9VT51</accession>
<keyword evidence="11" id="KW-1185">Reference proteome</keyword>
<dbReference type="RefSeq" id="XP_011631019.1">
    <property type="nucleotide sequence ID" value="XM_011632717.2"/>
</dbReference>
<evidence type="ECO:0000256" key="4">
    <source>
        <dbReference type="ARBA" id="ARBA00022692"/>
    </source>
</evidence>
<dbReference type="KEGG" id="pbar:105423070"/>
<evidence type="ECO:0000256" key="8">
    <source>
        <dbReference type="ARBA" id="ARBA00023170"/>
    </source>
</evidence>
<dbReference type="PANTHER" id="PTHR21137">
    <property type="entry name" value="ODORANT RECEPTOR"/>
    <property type="match status" value="1"/>
</dbReference>
<evidence type="ECO:0000256" key="1">
    <source>
        <dbReference type="ARBA" id="ARBA00004651"/>
    </source>
</evidence>
<evidence type="ECO:0000256" key="10">
    <source>
        <dbReference type="SAM" id="Phobius"/>
    </source>
</evidence>
<evidence type="ECO:0000256" key="5">
    <source>
        <dbReference type="ARBA" id="ARBA00022725"/>
    </source>
</evidence>
<keyword evidence="3" id="KW-0716">Sensory transduction</keyword>
<comment type="subcellular location">
    <subcellularLocation>
        <location evidence="1">Cell membrane</location>
        <topology evidence="1">Multi-pass membrane protein</topology>
    </subcellularLocation>
</comment>
<dbReference type="AlphaFoldDB" id="A0A6I9VT51"/>
<keyword evidence="5" id="KW-0552">Olfaction</keyword>
<keyword evidence="6 10" id="KW-1133">Transmembrane helix</keyword>
<dbReference type="PANTHER" id="PTHR21137:SF35">
    <property type="entry name" value="ODORANT RECEPTOR 19A-RELATED"/>
    <property type="match status" value="1"/>
</dbReference>
<dbReference type="GeneID" id="105423070"/>
<evidence type="ECO:0000256" key="7">
    <source>
        <dbReference type="ARBA" id="ARBA00023136"/>
    </source>
</evidence>
<keyword evidence="7 10" id="KW-0472">Membrane</keyword>
<protein>
    <submittedName>
        <fullName evidence="12">Odorant receptor 22c-like</fullName>
    </submittedName>
</protein>
<proteinExistence type="predicted"/>
<dbReference type="GO" id="GO:0005886">
    <property type="term" value="C:plasma membrane"/>
    <property type="evidence" value="ECO:0007669"/>
    <property type="project" value="UniProtKB-SubCell"/>
</dbReference>
<keyword evidence="4 10" id="KW-0812">Transmembrane</keyword>
<feature type="transmembrane region" description="Helical" evidence="10">
    <location>
        <begin position="162"/>
        <end position="190"/>
    </location>
</feature>
<dbReference type="GO" id="GO:0005549">
    <property type="term" value="F:odorant binding"/>
    <property type="evidence" value="ECO:0007669"/>
    <property type="project" value="InterPro"/>
</dbReference>
<evidence type="ECO:0000256" key="3">
    <source>
        <dbReference type="ARBA" id="ARBA00022606"/>
    </source>
</evidence>
<gene>
    <name evidence="12" type="primary">LOC105423070</name>
</gene>
<feature type="transmembrane region" description="Helical" evidence="10">
    <location>
        <begin position="94"/>
        <end position="114"/>
    </location>
</feature>
<keyword evidence="2" id="KW-1003">Cell membrane</keyword>
<organism evidence="11 12">
    <name type="scientific">Pogonomyrmex barbatus</name>
    <name type="common">red harvester ant</name>
    <dbReference type="NCBI Taxonomy" id="144034"/>
    <lineage>
        <taxon>Eukaryota</taxon>
        <taxon>Metazoa</taxon>
        <taxon>Ecdysozoa</taxon>
        <taxon>Arthropoda</taxon>
        <taxon>Hexapoda</taxon>
        <taxon>Insecta</taxon>
        <taxon>Pterygota</taxon>
        <taxon>Neoptera</taxon>
        <taxon>Endopterygota</taxon>
        <taxon>Hymenoptera</taxon>
        <taxon>Apocrita</taxon>
        <taxon>Aculeata</taxon>
        <taxon>Formicoidea</taxon>
        <taxon>Formicidae</taxon>
        <taxon>Myrmicinae</taxon>
        <taxon>Pogonomyrmex</taxon>
    </lineage>
</organism>
<evidence type="ECO:0000256" key="2">
    <source>
        <dbReference type="ARBA" id="ARBA00022475"/>
    </source>
</evidence>
<dbReference type="GO" id="GO:0004984">
    <property type="term" value="F:olfactory receptor activity"/>
    <property type="evidence" value="ECO:0007669"/>
    <property type="project" value="InterPro"/>
</dbReference>
<reference evidence="12" key="1">
    <citation type="submission" date="2025-08" db="UniProtKB">
        <authorList>
            <consortium name="RefSeq"/>
        </authorList>
    </citation>
    <scope>IDENTIFICATION</scope>
</reference>
<dbReference type="Proteomes" id="UP000504615">
    <property type="component" value="Unplaced"/>
</dbReference>
<keyword evidence="8" id="KW-0675">Receptor</keyword>
<dbReference type="InterPro" id="IPR004117">
    <property type="entry name" value="7tm6_olfct_rcpt"/>
</dbReference>
<dbReference type="OrthoDB" id="6765072at2759"/>
<evidence type="ECO:0000313" key="12">
    <source>
        <dbReference type="RefSeq" id="XP_011631019.1"/>
    </source>
</evidence>
<feature type="transmembrane region" description="Helical" evidence="10">
    <location>
        <begin position="28"/>
        <end position="49"/>
    </location>
</feature>